<feature type="region of interest" description="Disordered" evidence="1">
    <location>
        <begin position="1"/>
        <end position="37"/>
    </location>
</feature>
<dbReference type="Proteomes" id="UP000270094">
    <property type="component" value="Unassembled WGS sequence"/>
</dbReference>
<evidence type="ECO:0000313" key="3">
    <source>
        <dbReference type="Proteomes" id="UP000270094"/>
    </source>
</evidence>
<organism evidence="2 3">
    <name type="scientific">Strongylus vulgaris</name>
    <name type="common">Blood worm</name>
    <dbReference type="NCBI Taxonomy" id="40348"/>
    <lineage>
        <taxon>Eukaryota</taxon>
        <taxon>Metazoa</taxon>
        <taxon>Ecdysozoa</taxon>
        <taxon>Nematoda</taxon>
        <taxon>Chromadorea</taxon>
        <taxon>Rhabditida</taxon>
        <taxon>Rhabditina</taxon>
        <taxon>Rhabditomorpha</taxon>
        <taxon>Strongyloidea</taxon>
        <taxon>Strongylidae</taxon>
        <taxon>Strongylus</taxon>
    </lineage>
</organism>
<name>A0A3P7KUX6_STRVU</name>
<proteinExistence type="predicted"/>
<keyword evidence="3" id="KW-1185">Reference proteome</keyword>
<sequence length="37" mass="4133">MTSAATGEKLVQATPDDEDRLEENQMSGLFKRRHAAK</sequence>
<gene>
    <name evidence="2" type="ORF">SVUK_LOCUS6166</name>
</gene>
<dbReference type="AlphaFoldDB" id="A0A3P7KUX6"/>
<accession>A0A3P7KUX6</accession>
<evidence type="ECO:0000256" key="1">
    <source>
        <dbReference type="SAM" id="MobiDB-lite"/>
    </source>
</evidence>
<reference evidence="2 3" key="1">
    <citation type="submission" date="2018-11" db="EMBL/GenBank/DDBJ databases">
        <authorList>
            <consortium name="Pathogen Informatics"/>
        </authorList>
    </citation>
    <scope>NUCLEOTIDE SEQUENCE [LARGE SCALE GENOMIC DNA]</scope>
</reference>
<dbReference type="EMBL" id="UYYB01019134">
    <property type="protein sequence ID" value="VDM71168.1"/>
    <property type="molecule type" value="Genomic_DNA"/>
</dbReference>
<evidence type="ECO:0000313" key="2">
    <source>
        <dbReference type="EMBL" id="VDM71168.1"/>
    </source>
</evidence>
<protein>
    <submittedName>
        <fullName evidence="2">Uncharacterized protein</fullName>
    </submittedName>
</protein>